<dbReference type="Gene3D" id="1.20.1270.70">
    <property type="entry name" value="Designed single chain three-helix bundle"/>
    <property type="match status" value="1"/>
</dbReference>
<dbReference type="PANTHER" id="PTHR36453">
    <property type="entry name" value="SECRETED PROTEIN-RELATED"/>
    <property type="match status" value="1"/>
</dbReference>
<comment type="caution">
    <text evidence="4">The sequence shown here is derived from an EMBL/GenBank/DDBJ whole genome shotgun (WGS) entry which is preliminary data.</text>
</comment>
<organism evidence="4 5">
    <name type="scientific">Cuneatibacter caecimuris</name>
    <dbReference type="NCBI Taxonomy" id="1796618"/>
    <lineage>
        <taxon>Bacteria</taxon>
        <taxon>Bacillati</taxon>
        <taxon>Bacillota</taxon>
        <taxon>Clostridia</taxon>
        <taxon>Lachnospirales</taxon>
        <taxon>Lachnospiraceae</taxon>
        <taxon>Cuneatibacter</taxon>
    </lineage>
</organism>
<dbReference type="InterPro" id="IPR012334">
    <property type="entry name" value="Pectin_lyas_fold"/>
</dbReference>
<keyword evidence="5" id="KW-1185">Reference proteome</keyword>
<evidence type="ECO:0000259" key="3">
    <source>
        <dbReference type="Pfam" id="PF07602"/>
    </source>
</evidence>
<evidence type="ECO:0000256" key="1">
    <source>
        <dbReference type="SAM" id="MobiDB-lite"/>
    </source>
</evidence>
<feature type="compositionally biased region" description="Acidic residues" evidence="1">
    <location>
        <begin position="1205"/>
        <end position="1223"/>
    </location>
</feature>
<dbReference type="Gene3D" id="1.20.1270.90">
    <property type="entry name" value="AF1782-like"/>
    <property type="match status" value="1"/>
</dbReference>
<feature type="compositionally biased region" description="Acidic residues" evidence="1">
    <location>
        <begin position="1308"/>
        <end position="1348"/>
    </location>
</feature>
<keyword evidence="2" id="KW-0812">Transmembrane</keyword>
<dbReference type="PANTHER" id="PTHR36453:SF1">
    <property type="entry name" value="RIGHT HANDED BETA HELIX DOMAIN-CONTAINING PROTEIN"/>
    <property type="match status" value="1"/>
</dbReference>
<evidence type="ECO:0000313" key="5">
    <source>
        <dbReference type="Proteomes" id="UP000292927"/>
    </source>
</evidence>
<dbReference type="InterPro" id="IPR011050">
    <property type="entry name" value="Pectin_lyase_fold/virulence"/>
</dbReference>
<keyword evidence="2" id="KW-0472">Membrane</keyword>
<dbReference type="EMBL" id="SGXF01000007">
    <property type="protein sequence ID" value="RZS92858.1"/>
    <property type="molecule type" value="Genomic_DNA"/>
</dbReference>
<feature type="transmembrane region" description="Helical" evidence="2">
    <location>
        <begin position="1442"/>
        <end position="1464"/>
    </location>
</feature>
<name>A0A4Q7P0P3_9FIRM</name>
<sequence>MEQKRRVSGRRMRRMAMSVLLVVALTVSSITLFKTPTWAAGNTYYVSINNGDDSNAGTKDAPFKTIQHAADLMQPGDVCMIREGVYPEEVKLKNSGEAGARLTFTNYPGETVTVSGCDPITGWTADKNGIYKAPMGWSLSLQHDGDQNQLFADGELMYEARYPNVQPGDTLTNFHYGRTGSGTGFVNASNRAEGSKLVYPDLKEVATTADFLDGATIWMVPGSEWTALTSKVTSYDPETGTVYFPSTVRGIGKNYYSPAANKPFYIFGAYGLLDAENEWWYDKENKEIYVKVKDGKNPEEAGIYVEAKARESAFDLSGCSYVDIVGINTRGSSIITDEKSSHILMKDMKCEYVGHCSTIELNDLNDNASPQDDLGVLLKGSFIEVNGCEISNSSGPVINIQGSDNRLINSYIHDGNYIGTYTGHSKISGRRQFVSNNTMCESGRDVLSFRNLSESVIQYNDIYGAGRLTLDVGIMYSAETDGQNTLIHHNFIHDNYAGSNTMGLYPDEMTHNFIMYNNVIFNTKSNAIQLNTPSLYNLVYNNTAYNKNTLADTYQQSFKDNRGTQEWNNMVSRKSNTWNTYEAFATNNVNEADHFTKVHDGYPDTFVSADQWDFRLTEGSQGIGAGIPISGVTKEGVLNPSVGAYEAGDELFKVGHDFENPPEIIAPPSLSEFEYRNRIKNGGFEYGTLEGWNGTAEVRLDTAWHSNNKTAATCFYGAVMQSGNSLTQTIDVEPLTTYTLGLNTRAPGGDSAITFGVIGLGSGDVVETRALAKGTNWVNSISSIPALNRTTNQFLTFTTGPSDTKAVVTITNSGSNEIYLDDVGVQKDVKMIGDLSKEITPVQNDDGTVTLTFDELETGHQYFVSDSTERESAVKAGSVTVKKPASYASKLTSGMSLSRNKMEYINVAEVVNGSVVGIWSYCVIEEPKGIVKSPVNDGMVRDGSFADQVLNVSGQENADDNTQYHINLNYSTSSGYSRNGYMQFDLSDIDPALVKSAKLEFYVYKTNPDEKANEGEGFDRTINVKAVDFEDWDEDTLTWNFALGNDGKMKPGDIVGTVSGIRKTVEPRGKQCSVDITDYILQKAGKGAKATVQLSPAAGYATGNMFIATKENPVYGEEYGPRLVLEYYGTPADLEQLKTDLAEYEKLAEEGADDYTTETWDAFIAALDAAKAFLDNPRATQDVVNEAMKALKAAKEGLVSKPTETETETSTEETEPSETETSTEETQPTETDPVESETSTEETQPTETEPVETESSTEETQPTETEPVETETSTEETQPTETETEEPSHVETDPVETETTEPTHEETDPVETDVTETDPAETESSTEETDPAETESSTEETEEPDESDAEVKTDKLEEAIGKAEMLKAEDYTADSFAKVEEALDAARKAMDAKTQKEVDDAENALNDAIEDLVPVSAESSMESSPEESESTPSTGDATNFKWLAAVMVIALAAVAGAAVTMQIAGRKRRKNNR</sequence>
<evidence type="ECO:0000256" key="2">
    <source>
        <dbReference type="SAM" id="Phobius"/>
    </source>
</evidence>
<protein>
    <submittedName>
        <fullName evidence="4">Uncharacterized protein DUF1565</fullName>
    </submittedName>
</protein>
<dbReference type="Gene3D" id="2.60.120.260">
    <property type="entry name" value="Galactose-binding domain-like"/>
    <property type="match status" value="1"/>
</dbReference>
<dbReference type="SUPFAM" id="SSF51126">
    <property type="entry name" value="Pectin lyase-like"/>
    <property type="match status" value="1"/>
</dbReference>
<gene>
    <name evidence="4" type="ORF">EV209_2934</name>
</gene>
<keyword evidence="2" id="KW-1133">Transmembrane helix</keyword>
<dbReference type="RefSeq" id="WP_130436171.1">
    <property type="nucleotide sequence ID" value="NZ_SGXF01000007.1"/>
</dbReference>
<evidence type="ECO:0000313" key="4">
    <source>
        <dbReference type="EMBL" id="RZS92858.1"/>
    </source>
</evidence>
<feature type="domain" description="DUF1565" evidence="3">
    <location>
        <begin position="50"/>
        <end position="90"/>
    </location>
</feature>
<dbReference type="InterPro" id="IPR011459">
    <property type="entry name" value="DUF1565"/>
</dbReference>
<dbReference type="Pfam" id="PF07554">
    <property type="entry name" value="FIVAR"/>
    <property type="match status" value="2"/>
</dbReference>
<proteinExistence type="predicted"/>
<dbReference type="Pfam" id="PF07602">
    <property type="entry name" value="DUF1565"/>
    <property type="match status" value="1"/>
</dbReference>
<reference evidence="4 5" key="1">
    <citation type="submission" date="2019-02" db="EMBL/GenBank/DDBJ databases">
        <title>Genomic Encyclopedia of Type Strains, Phase IV (KMG-IV): sequencing the most valuable type-strain genomes for metagenomic binning, comparative biology and taxonomic classification.</title>
        <authorList>
            <person name="Goeker M."/>
        </authorList>
    </citation>
    <scope>NUCLEOTIDE SEQUENCE [LARGE SCALE GENOMIC DNA]</scope>
    <source>
        <strain evidence="4 5">DSM 29486</strain>
    </source>
</reference>
<dbReference type="Gene3D" id="2.160.20.10">
    <property type="entry name" value="Single-stranded right-handed beta-helix, Pectin lyase-like"/>
    <property type="match status" value="2"/>
</dbReference>
<dbReference type="Proteomes" id="UP000292927">
    <property type="component" value="Unassembled WGS sequence"/>
</dbReference>
<accession>A0A4Q7P0P3</accession>
<feature type="region of interest" description="Disordered" evidence="1">
    <location>
        <begin position="1195"/>
        <end position="1355"/>
    </location>
</feature>
<dbReference type="OrthoDB" id="9795486at2"/>
<feature type="region of interest" description="Disordered" evidence="1">
    <location>
        <begin position="1394"/>
        <end position="1436"/>
    </location>
</feature>